<dbReference type="RefSeq" id="WP_012242948.1">
    <property type="nucleotide sequence ID" value="NZ_JACAOE010000001.1"/>
</dbReference>
<evidence type="ECO:0000256" key="6">
    <source>
        <dbReference type="SAM" id="Coils"/>
    </source>
</evidence>
<organism evidence="8 9">
    <name type="scientific">Acholeplasma laidlawii</name>
    <dbReference type="NCBI Taxonomy" id="2148"/>
    <lineage>
        <taxon>Bacteria</taxon>
        <taxon>Bacillati</taxon>
        <taxon>Mycoplasmatota</taxon>
        <taxon>Mollicutes</taxon>
        <taxon>Acholeplasmatales</taxon>
        <taxon>Acholeplasmataceae</taxon>
        <taxon>Acholeplasma</taxon>
    </lineage>
</organism>
<dbReference type="GO" id="GO:0006465">
    <property type="term" value="P:signal peptide processing"/>
    <property type="evidence" value="ECO:0007669"/>
    <property type="project" value="UniProtKB-UniRule"/>
</dbReference>
<dbReference type="GeneID" id="41339153"/>
<dbReference type="InterPro" id="IPR001733">
    <property type="entry name" value="Peptidase_S26B"/>
</dbReference>
<evidence type="ECO:0000256" key="4">
    <source>
        <dbReference type="ARBA" id="ARBA00023136"/>
    </source>
</evidence>
<dbReference type="InterPro" id="IPR019533">
    <property type="entry name" value="Peptidase_S26"/>
</dbReference>
<dbReference type="InterPro" id="IPR036286">
    <property type="entry name" value="LexA/Signal_pep-like_sf"/>
</dbReference>
<evidence type="ECO:0000256" key="2">
    <source>
        <dbReference type="ARBA" id="ARBA00022692"/>
    </source>
</evidence>
<evidence type="ECO:0000313" key="9">
    <source>
        <dbReference type="Proteomes" id="UP000315938"/>
    </source>
</evidence>
<dbReference type="GO" id="GO:0016020">
    <property type="term" value="C:membrane"/>
    <property type="evidence" value="ECO:0007669"/>
    <property type="project" value="UniProtKB-SubCell"/>
</dbReference>
<dbReference type="GO" id="GO:0009003">
    <property type="term" value="F:signal peptidase activity"/>
    <property type="evidence" value="ECO:0007669"/>
    <property type="project" value="UniProtKB-EC"/>
</dbReference>
<feature type="transmembrane region" description="Helical" evidence="7">
    <location>
        <begin position="144"/>
        <end position="167"/>
    </location>
</feature>
<dbReference type="EC" id="3.4.21.89" evidence="5"/>
<evidence type="ECO:0000256" key="7">
    <source>
        <dbReference type="SAM" id="Phobius"/>
    </source>
</evidence>
<comment type="caution">
    <text evidence="8">The sequence shown here is derived from an EMBL/GenBank/DDBJ whole genome shotgun (WGS) entry which is preliminary data.</text>
</comment>
<keyword evidence="8" id="KW-0378">Hydrolase</keyword>
<accession>A0A553IH88</accession>
<sequence>MKKTINHTKKIIVTIIIFFTLIFVTMSLLSQITKKPFSILGVSYGLVLTPSMEPEILVGDFVIMNDVAFDNLKIGDVIAFTSMDNRVIIHEIISENPEGYITKGVNNDESDFDTEGYITKEKYLSKVVWSGGSFIGRYLVNERLLVIGIIILIIALIFIFQLLIVIYQITERQKYKYKTDLEKYKQELKQKNDKRQD</sequence>
<keyword evidence="3 7" id="KW-1133">Transmembrane helix</keyword>
<keyword evidence="6" id="KW-0175">Coiled coil</keyword>
<evidence type="ECO:0000256" key="5">
    <source>
        <dbReference type="NCBIfam" id="TIGR02228"/>
    </source>
</evidence>
<dbReference type="CDD" id="cd06530">
    <property type="entry name" value="S26_SPase_I"/>
    <property type="match status" value="1"/>
</dbReference>
<name>A0A553IH88_ACHLA</name>
<comment type="subcellular location">
    <subcellularLocation>
        <location evidence="1">Membrane</location>
    </subcellularLocation>
</comment>
<reference evidence="8 9" key="1">
    <citation type="submission" date="2019-07" db="EMBL/GenBank/DDBJ databases">
        <title>Genome sequence of Acholeplasma laidlawii strain with increased resistance to erythromycin.</title>
        <authorList>
            <person name="Medvedeva E.S."/>
            <person name="Baranova N.B."/>
            <person name="Siniagina M.N."/>
            <person name="Mouzykantov A."/>
            <person name="Chernova O.A."/>
            <person name="Chernov V.M."/>
        </authorList>
    </citation>
    <scope>NUCLEOTIDE SEQUENCE [LARGE SCALE GENOMIC DNA]</scope>
    <source>
        <strain evidence="8 9">PG8REry</strain>
    </source>
</reference>
<proteinExistence type="predicted"/>
<dbReference type="GO" id="GO:0004252">
    <property type="term" value="F:serine-type endopeptidase activity"/>
    <property type="evidence" value="ECO:0007669"/>
    <property type="project" value="UniProtKB-UniRule"/>
</dbReference>
<gene>
    <name evidence="8" type="ORF">FNV44_00575</name>
</gene>
<feature type="transmembrane region" description="Helical" evidence="7">
    <location>
        <begin position="12"/>
        <end position="32"/>
    </location>
</feature>
<keyword evidence="2 7" id="KW-0812">Transmembrane</keyword>
<keyword evidence="4 7" id="KW-0472">Membrane</keyword>
<dbReference type="SUPFAM" id="SSF51306">
    <property type="entry name" value="LexA/Signal peptidase"/>
    <property type="match status" value="1"/>
</dbReference>
<dbReference type="NCBIfam" id="TIGR02228">
    <property type="entry name" value="sigpep_I_arch"/>
    <property type="match status" value="1"/>
</dbReference>
<evidence type="ECO:0000313" key="8">
    <source>
        <dbReference type="EMBL" id="TRX99568.1"/>
    </source>
</evidence>
<dbReference type="AlphaFoldDB" id="A0A553IH88"/>
<feature type="coiled-coil region" evidence="6">
    <location>
        <begin position="167"/>
        <end position="194"/>
    </location>
</feature>
<protein>
    <recommendedName>
        <fullName evidence="5">Signal peptidase I</fullName>
        <ecNumber evidence="5">3.4.21.89</ecNumber>
    </recommendedName>
</protein>
<evidence type="ECO:0000256" key="3">
    <source>
        <dbReference type="ARBA" id="ARBA00022989"/>
    </source>
</evidence>
<dbReference type="EMBL" id="VKID01000001">
    <property type="protein sequence ID" value="TRX99568.1"/>
    <property type="molecule type" value="Genomic_DNA"/>
</dbReference>
<evidence type="ECO:0000256" key="1">
    <source>
        <dbReference type="ARBA" id="ARBA00004370"/>
    </source>
</evidence>
<dbReference type="Proteomes" id="UP000315938">
    <property type="component" value="Unassembled WGS sequence"/>
</dbReference>